<feature type="region of interest" description="Disordered" evidence="1">
    <location>
        <begin position="61"/>
        <end position="87"/>
    </location>
</feature>
<sequence length="149" mass="16843">MENCEAVDSTSSELPNEQQSEVSVPSDRRCRPVGYIDRRKSFPSISCRPVGSRWTDEPFPFMPLVASDSPPKRRSEETIAKSGEQAMQSRCRLRRPLSVPDVLFEEECEIETESSSVYPLRRQPVSTKQSLAKRHSLSFPAARLPSISE</sequence>
<reference evidence="3" key="1">
    <citation type="submission" date="2019-12" db="UniProtKB">
        <authorList>
            <consortium name="WormBaseParasite"/>
        </authorList>
    </citation>
    <scope>IDENTIFICATION</scope>
</reference>
<feature type="compositionally biased region" description="Basic and acidic residues" evidence="1">
    <location>
        <begin position="70"/>
        <end position="79"/>
    </location>
</feature>
<dbReference type="WBParaSite" id="TMUE_3000014789.1">
    <property type="protein sequence ID" value="TMUE_3000014789.1"/>
    <property type="gene ID" value="WBGene00302327"/>
</dbReference>
<protein>
    <submittedName>
        <fullName evidence="3">Uncharacterized protein</fullName>
    </submittedName>
</protein>
<evidence type="ECO:0000313" key="3">
    <source>
        <dbReference type="WBParaSite" id="TMUE_3000014789.1"/>
    </source>
</evidence>
<dbReference type="AlphaFoldDB" id="A0A5S6R659"/>
<organism evidence="2 3">
    <name type="scientific">Trichuris muris</name>
    <name type="common">Mouse whipworm</name>
    <dbReference type="NCBI Taxonomy" id="70415"/>
    <lineage>
        <taxon>Eukaryota</taxon>
        <taxon>Metazoa</taxon>
        <taxon>Ecdysozoa</taxon>
        <taxon>Nematoda</taxon>
        <taxon>Enoplea</taxon>
        <taxon>Dorylaimia</taxon>
        <taxon>Trichinellida</taxon>
        <taxon>Trichuridae</taxon>
        <taxon>Trichuris</taxon>
    </lineage>
</organism>
<feature type="region of interest" description="Disordered" evidence="1">
    <location>
        <begin position="1"/>
        <end position="30"/>
    </location>
</feature>
<proteinExistence type="predicted"/>
<name>A0A5S6R659_TRIMR</name>
<feature type="compositionally biased region" description="Polar residues" evidence="1">
    <location>
        <begin position="8"/>
        <end position="23"/>
    </location>
</feature>
<evidence type="ECO:0000313" key="2">
    <source>
        <dbReference type="Proteomes" id="UP000046395"/>
    </source>
</evidence>
<evidence type="ECO:0000256" key="1">
    <source>
        <dbReference type="SAM" id="MobiDB-lite"/>
    </source>
</evidence>
<dbReference type="Proteomes" id="UP000046395">
    <property type="component" value="Unassembled WGS sequence"/>
</dbReference>
<accession>A0A5S6R659</accession>
<keyword evidence="2" id="KW-1185">Reference proteome</keyword>